<proteinExistence type="inferred from homology"/>
<evidence type="ECO:0000256" key="3">
    <source>
        <dbReference type="ARBA" id="ARBA00023002"/>
    </source>
</evidence>
<sequence length="459" mass="51264">MTGAQFTQPDHIRQIFCSKLSEMYHSEVPLYGALVSLVDDTNAHIVATHPQYRSEAGRLRVERHGAIRVGKPEELHTLRRLFRTMNMLPVNYYDLSIAGVPVHATAFRPVTQHSLDFNPFRVFTSLLRPDLIEDAEIRELARSLLDKREIFHPETLRLLDKAESQGGLDDSDAHSLVDHALLTFKWQSDALVEYDVYNRLATAHSLVADIAAFKGPHINHLTPRTLDIDTVQARMPEKGIVSKHVIEGPPHRNCSILLRQTSFQAVAEPIYFLDRNESGGKKFGRHKARFGEIESRGVALTRKGLTLYHELMDEADKELAALKSPIDNATRQRCLEKVFAAFPDNWEALRHDGLAYFRPYRGSQSSTISGSSQTSFEGDDGNAYEPVTYEDFLPASAAGIFQSNLGQQQLTVLRAGADQDTFEKALGSKVLDSHILYQAEADGSVEGSSWQGSPAGLKE</sequence>
<dbReference type="GO" id="GO:0051213">
    <property type="term" value="F:dioxygenase activity"/>
    <property type="evidence" value="ECO:0007669"/>
    <property type="project" value="UniProtKB-KW"/>
</dbReference>
<evidence type="ECO:0000256" key="7">
    <source>
        <dbReference type="ARBA" id="ARBA00035034"/>
    </source>
</evidence>
<dbReference type="SMART" id="SM01150">
    <property type="entry name" value="DUF1338"/>
    <property type="match status" value="1"/>
</dbReference>
<gene>
    <name evidence="9" type="ORF">FFLO_01369</name>
</gene>
<name>A0A8K0JQ35_9TREE</name>
<evidence type="ECO:0000256" key="8">
    <source>
        <dbReference type="ARBA" id="ARBA00035045"/>
    </source>
</evidence>
<comment type="cofactor">
    <cofactor evidence="1">
        <name>Fe(2+)</name>
        <dbReference type="ChEBI" id="CHEBI:29033"/>
    </cofactor>
</comment>
<evidence type="ECO:0000256" key="5">
    <source>
        <dbReference type="ARBA" id="ARBA00035013"/>
    </source>
</evidence>
<dbReference type="PANTHER" id="PTHR39479:SF2">
    <property type="entry name" value="2-OXOADIPATE DIOXYGENASE_DECARBOXYLASE"/>
    <property type="match status" value="1"/>
</dbReference>
<accession>A0A8K0JQ35</accession>
<evidence type="ECO:0000313" key="9">
    <source>
        <dbReference type="EMBL" id="KAG7566868.1"/>
    </source>
</evidence>
<organism evidence="9 10">
    <name type="scientific">Filobasidium floriforme</name>
    <dbReference type="NCBI Taxonomy" id="5210"/>
    <lineage>
        <taxon>Eukaryota</taxon>
        <taxon>Fungi</taxon>
        <taxon>Dikarya</taxon>
        <taxon>Basidiomycota</taxon>
        <taxon>Agaricomycotina</taxon>
        <taxon>Tremellomycetes</taxon>
        <taxon>Filobasidiales</taxon>
        <taxon>Filobasidiaceae</taxon>
        <taxon>Filobasidium</taxon>
    </lineage>
</organism>
<evidence type="ECO:0000256" key="4">
    <source>
        <dbReference type="ARBA" id="ARBA00023004"/>
    </source>
</evidence>
<evidence type="ECO:0000313" key="10">
    <source>
        <dbReference type="Proteomes" id="UP000812966"/>
    </source>
</evidence>
<keyword evidence="2" id="KW-0223">Dioxygenase</keyword>
<evidence type="ECO:0000256" key="2">
    <source>
        <dbReference type="ARBA" id="ARBA00022964"/>
    </source>
</evidence>
<reference evidence="9" key="1">
    <citation type="submission" date="2020-04" db="EMBL/GenBank/DDBJ databases">
        <title>Analysis of mating type loci in Filobasidium floriforme.</title>
        <authorList>
            <person name="Nowrousian M."/>
        </authorList>
    </citation>
    <scope>NUCLEOTIDE SEQUENCE</scope>
    <source>
        <strain evidence="9">CBS 6242</strain>
    </source>
</reference>
<dbReference type="AlphaFoldDB" id="A0A8K0JQ35"/>
<keyword evidence="10" id="KW-1185">Reference proteome</keyword>
<comment type="caution">
    <text evidence="9">The sequence shown here is derived from an EMBL/GenBank/DDBJ whole genome shotgun (WGS) entry which is preliminary data.</text>
</comment>
<evidence type="ECO:0000256" key="1">
    <source>
        <dbReference type="ARBA" id="ARBA00001954"/>
    </source>
</evidence>
<evidence type="ECO:0000256" key="6">
    <source>
        <dbReference type="ARBA" id="ARBA00035023"/>
    </source>
</evidence>
<dbReference type="EMBL" id="JABELV010000019">
    <property type="protein sequence ID" value="KAG7566868.1"/>
    <property type="molecule type" value="Genomic_DNA"/>
</dbReference>
<dbReference type="Gene3D" id="3.10.180.80">
    <property type="entry name" value="Uncharacterised protein PF07063, DUF1338"/>
    <property type="match status" value="1"/>
</dbReference>
<dbReference type="InterPro" id="IPR009770">
    <property type="entry name" value="HGLS"/>
</dbReference>
<keyword evidence="3" id="KW-0560">Oxidoreductase</keyword>
<keyword evidence="4" id="KW-0408">Iron</keyword>
<dbReference type="CDD" id="cd16348">
    <property type="entry name" value="VOC_YdcJ_like"/>
    <property type="match status" value="1"/>
</dbReference>
<dbReference type="Proteomes" id="UP000812966">
    <property type="component" value="Unassembled WGS sequence"/>
</dbReference>
<dbReference type="InterPro" id="IPR047869">
    <property type="entry name" value="YdcJ_bac-like"/>
</dbReference>
<dbReference type="Pfam" id="PF07063">
    <property type="entry name" value="HGLS"/>
    <property type="match status" value="1"/>
</dbReference>
<comment type="similarity">
    <text evidence="5">Belongs to the 2-oxoadipate dioxygenase/decarboxylase family.</text>
</comment>
<protein>
    <recommendedName>
        <fullName evidence="7">2-oxoadipate dioxygenase/decarboxylase</fullName>
        <ecNumber evidence="6">1.13.11.93</ecNumber>
    </recommendedName>
    <alternativeName>
        <fullName evidence="8">2-hydroxyglutarate synthase</fullName>
    </alternativeName>
</protein>
<dbReference type="PANTHER" id="PTHR39479">
    <property type="match status" value="1"/>
</dbReference>
<dbReference type="EC" id="1.13.11.93" evidence="6"/>